<organism evidence="1 2">
    <name type="scientific">Hirundo rustica rustica</name>
    <dbReference type="NCBI Taxonomy" id="333673"/>
    <lineage>
        <taxon>Eukaryota</taxon>
        <taxon>Metazoa</taxon>
        <taxon>Chordata</taxon>
        <taxon>Craniata</taxon>
        <taxon>Vertebrata</taxon>
        <taxon>Euteleostomi</taxon>
        <taxon>Archelosauria</taxon>
        <taxon>Archosauria</taxon>
        <taxon>Dinosauria</taxon>
        <taxon>Saurischia</taxon>
        <taxon>Theropoda</taxon>
        <taxon>Coelurosauria</taxon>
        <taxon>Aves</taxon>
        <taxon>Neognathae</taxon>
        <taxon>Neoaves</taxon>
        <taxon>Telluraves</taxon>
        <taxon>Australaves</taxon>
        <taxon>Passeriformes</taxon>
        <taxon>Sylvioidea</taxon>
        <taxon>Hirundinidae</taxon>
        <taxon>Hirundo</taxon>
    </lineage>
</organism>
<dbReference type="EMBL" id="QRBI01000093">
    <property type="protein sequence ID" value="RMC21743.1"/>
    <property type="molecule type" value="Genomic_DNA"/>
</dbReference>
<dbReference type="AlphaFoldDB" id="A0A3M0L8V7"/>
<dbReference type="PANTHER" id="PTHR33332">
    <property type="entry name" value="REVERSE TRANSCRIPTASE DOMAIN-CONTAINING PROTEIN"/>
    <property type="match status" value="1"/>
</dbReference>
<dbReference type="STRING" id="333673.A0A3M0L8V7"/>
<dbReference type="OrthoDB" id="9396613at2759"/>
<sequence>MTSSLLFCLGVCSWEIGAAFFLDEFPVVVVPPFNSRTLAARAELFLLGTGYLVPLALLHIEVFSEKRHYYHLRLAWSWPGPSWSWLALALLEIMEASDIFTQATPVAPCYRNLATQTQCTGIWDSRCDLVSSSGLPSTRWAWTCGVVDMPEGLDSIQRDLDKLENWSYMNLMRFNKVKCKVLHLGWGNPWYQSRLEDEQIESSLPRRTWGVLVDERLDMSWQCELAAQKPDMSWAASKAACLAV</sequence>
<evidence type="ECO:0000313" key="2">
    <source>
        <dbReference type="Proteomes" id="UP000269221"/>
    </source>
</evidence>
<protein>
    <submittedName>
        <fullName evidence="1">Uncharacterized protein</fullName>
    </submittedName>
</protein>
<keyword evidence="2" id="KW-1185">Reference proteome</keyword>
<accession>A0A3M0L8V7</accession>
<dbReference type="Proteomes" id="UP000269221">
    <property type="component" value="Unassembled WGS sequence"/>
</dbReference>
<reference evidence="1 2" key="1">
    <citation type="submission" date="2018-07" db="EMBL/GenBank/DDBJ databases">
        <title>A high quality draft genome assembly of the barn swallow (H. rustica rustica).</title>
        <authorList>
            <person name="Formenti G."/>
            <person name="Chiara M."/>
            <person name="Poveda L."/>
            <person name="Francoijs K.-J."/>
            <person name="Bonisoli-Alquati A."/>
            <person name="Canova L."/>
            <person name="Gianfranceschi L."/>
            <person name="Horner D.S."/>
            <person name="Saino N."/>
        </authorList>
    </citation>
    <scope>NUCLEOTIDE SEQUENCE [LARGE SCALE GENOMIC DNA]</scope>
    <source>
        <strain evidence="1">Chelidonia</strain>
        <tissue evidence="1">Blood</tissue>
    </source>
</reference>
<proteinExistence type="predicted"/>
<comment type="caution">
    <text evidence="1">The sequence shown here is derived from an EMBL/GenBank/DDBJ whole genome shotgun (WGS) entry which is preliminary data.</text>
</comment>
<name>A0A3M0L8V7_HIRRU</name>
<gene>
    <name evidence="1" type="ORF">DUI87_02612</name>
</gene>
<evidence type="ECO:0000313" key="1">
    <source>
        <dbReference type="EMBL" id="RMC21743.1"/>
    </source>
</evidence>